<protein>
    <submittedName>
        <fullName evidence="2">Uncharacterized protein</fullName>
    </submittedName>
</protein>
<dbReference type="PROSITE" id="PS50244">
    <property type="entry name" value="S5A_REDUCTASE"/>
    <property type="match status" value="1"/>
</dbReference>
<name>A0A6V8L967_9ACTN</name>
<accession>A0A6V8L967</accession>
<evidence type="ECO:0000313" key="3">
    <source>
        <dbReference type="Proteomes" id="UP000482960"/>
    </source>
</evidence>
<evidence type="ECO:0000256" key="1">
    <source>
        <dbReference type="SAM" id="Phobius"/>
    </source>
</evidence>
<organism evidence="2 3">
    <name type="scientific">Phytohabitans rumicis</name>
    <dbReference type="NCBI Taxonomy" id="1076125"/>
    <lineage>
        <taxon>Bacteria</taxon>
        <taxon>Bacillati</taxon>
        <taxon>Actinomycetota</taxon>
        <taxon>Actinomycetes</taxon>
        <taxon>Micromonosporales</taxon>
        <taxon>Micromonosporaceae</taxon>
    </lineage>
</organism>
<sequence>MSLTGIQMMPTLVVFGGLLAVWPAVTVAAPLGPLDAVAVAVTATAIAIEAVADRQLRRFASDPAHRGRIVDRGLWRYSRHPNYLGEIGFWWGMWLFGLAAAPAWWWTVIGPIGMVLLFAAVSVPMMDRRSLERRPAYADHMRRVPALLPSLRACGRRLP</sequence>
<dbReference type="Pfam" id="PF06966">
    <property type="entry name" value="DUF1295"/>
    <property type="match status" value="1"/>
</dbReference>
<dbReference type="Gene3D" id="1.20.120.1630">
    <property type="match status" value="1"/>
</dbReference>
<keyword evidence="1" id="KW-0472">Membrane</keyword>
<reference evidence="2 3" key="2">
    <citation type="submission" date="2020-03" db="EMBL/GenBank/DDBJ databases">
        <authorList>
            <person name="Ichikawa N."/>
            <person name="Kimura A."/>
            <person name="Kitahashi Y."/>
            <person name="Uohara A."/>
        </authorList>
    </citation>
    <scope>NUCLEOTIDE SEQUENCE [LARGE SCALE GENOMIC DNA]</scope>
    <source>
        <strain evidence="2 3">NBRC 108638</strain>
    </source>
</reference>
<evidence type="ECO:0000313" key="2">
    <source>
        <dbReference type="EMBL" id="GFJ93773.1"/>
    </source>
</evidence>
<keyword evidence="3" id="KW-1185">Reference proteome</keyword>
<dbReference type="EMBL" id="BLPG01000001">
    <property type="protein sequence ID" value="GFJ93773.1"/>
    <property type="molecule type" value="Genomic_DNA"/>
</dbReference>
<dbReference type="AlphaFoldDB" id="A0A6V8L967"/>
<gene>
    <name evidence="2" type="ORF">Prum_074150</name>
</gene>
<dbReference type="Proteomes" id="UP000482960">
    <property type="component" value="Unassembled WGS sequence"/>
</dbReference>
<keyword evidence="1" id="KW-1133">Transmembrane helix</keyword>
<keyword evidence="1" id="KW-0812">Transmembrane</keyword>
<dbReference type="GO" id="GO:0016020">
    <property type="term" value="C:membrane"/>
    <property type="evidence" value="ECO:0007669"/>
    <property type="project" value="TreeGrafter"/>
</dbReference>
<reference evidence="2 3" key="1">
    <citation type="submission" date="2020-03" db="EMBL/GenBank/DDBJ databases">
        <title>Whole genome shotgun sequence of Phytohabitans rumicis NBRC 108638.</title>
        <authorList>
            <person name="Komaki H."/>
            <person name="Tamura T."/>
        </authorList>
    </citation>
    <scope>NUCLEOTIDE SEQUENCE [LARGE SCALE GENOMIC DNA]</scope>
    <source>
        <strain evidence="2 3">NBRC 108638</strain>
    </source>
</reference>
<feature type="transmembrane region" description="Helical" evidence="1">
    <location>
        <begin position="103"/>
        <end position="125"/>
    </location>
</feature>
<dbReference type="RefSeq" id="WP_281369075.1">
    <property type="nucleotide sequence ID" value="NZ_BLPG01000001.1"/>
</dbReference>
<dbReference type="PANTHER" id="PTHR32251:SF23">
    <property type="entry name" value="3-OXO-5-ALPHA-STEROID 4-DEHYDROGENASE (DUF1295)"/>
    <property type="match status" value="1"/>
</dbReference>
<dbReference type="PANTHER" id="PTHR32251">
    <property type="entry name" value="3-OXO-5-ALPHA-STEROID 4-DEHYDROGENASE"/>
    <property type="match status" value="1"/>
</dbReference>
<proteinExistence type="predicted"/>
<dbReference type="InterPro" id="IPR010721">
    <property type="entry name" value="UstE-like"/>
</dbReference>
<comment type="caution">
    <text evidence="2">The sequence shown here is derived from an EMBL/GenBank/DDBJ whole genome shotgun (WGS) entry which is preliminary data.</text>
</comment>